<evidence type="ECO:0000313" key="2">
    <source>
        <dbReference type="Proteomes" id="UP000289738"/>
    </source>
</evidence>
<proteinExistence type="predicted"/>
<gene>
    <name evidence="1" type="ORF">Ahy_B03g065747</name>
</gene>
<sequence>MNLITIVLLSKSDELRTPLNFDDEANPVVNPIWPCQKSFKRVVTNYTLQEEKGRKIGVQLSRTKITRSLGDARKIVRGDEAAQYAKLREYAEELLRSNPKSTMKLGQWFVHGYRPLIGLDTAFLKTFYGG</sequence>
<evidence type="ECO:0000313" key="1">
    <source>
        <dbReference type="EMBL" id="RYR20573.1"/>
    </source>
</evidence>
<name>A0A445A292_ARAHY</name>
<reference evidence="1 2" key="1">
    <citation type="submission" date="2019-01" db="EMBL/GenBank/DDBJ databases">
        <title>Sequencing of cultivated peanut Arachis hypogaea provides insights into genome evolution and oil improvement.</title>
        <authorList>
            <person name="Chen X."/>
        </authorList>
    </citation>
    <scope>NUCLEOTIDE SEQUENCE [LARGE SCALE GENOMIC DNA]</scope>
    <source>
        <strain evidence="2">cv. Fuhuasheng</strain>
        <tissue evidence="1">Leaves</tissue>
    </source>
</reference>
<accession>A0A445A292</accession>
<protein>
    <submittedName>
        <fullName evidence="1">Uncharacterized protein</fullName>
    </submittedName>
</protein>
<organism evidence="1 2">
    <name type="scientific">Arachis hypogaea</name>
    <name type="common">Peanut</name>
    <dbReference type="NCBI Taxonomy" id="3818"/>
    <lineage>
        <taxon>Eukaryota</taxon>
        <taxon>Viridiplantae</taxon>
        <taxon>Streptophyta</taxon>
        <taxon>Embryophyta</taxon>
        <taxon>Tracheophyta</taxon>
        <taxon>Spermatophyta</taxon>
        <taxon>Magnoliopsida</taxon>
        <taxon>eudicotyledons</taxon>
        <taxon>Gunneridae</taxon>
        <taxon>Pentapetalae</taxon>
        <taxon>rosids</taxon>
        <taxon>fabids</taxon>
        <taxon>Fabales</taxon>
        <taxon>Fabaceae</taxon>
        <taxon>Papilionoideae</taxon>
        <taxon>50 kb inversion clade</taxon>
        <taxon>dalbergioids sensu lato</taxon>
        <taxon>Dalbergieae</taxon>
        <taxon>Pterocarpus clade</taxon>
        <taxon>Arachis</taxon>
    </lineage>
</organism>
<keyword evidence="2" id="KW-1185">Reference proteome</keyword>
<dbReference type="AlphaFoldDB" id="A0A445A292"/>
<dbReference type="Proteomes" id="UP000289738">
    <property type="component" value="Chromosome B03"/>
</dbReference>
<dbReference type="EMBL" id="SDMP01000013">
    <property type="protein sequence ID" value="RYR20573.1"/>
    <property type="molecule type" value="Genomic_DNA"/>
</dbReference>
<comment type="caution">
    <text evidence="1">The sequence shown here is derived from an EMBL/GenBank/DDBJ whole genome shotgun (WGS) entry which is preliminary data.</text>
</comment>